<evidence type="ECO:0000313" key="1">
    <source>
        <dbReference type="EnsemblPlants" id="cds.evm.model.06.1103"/>
    </source>
</evidence>
<protein>
    <submittedName>
        <fullName evidence="1">Uncharacterized protein</fullName>
    </submittedName>
</protein>
<evidence type="ECO:0000313" key="2">
    <source>
        <dbReference type="Proteomes" id="UP000596661"/>
    </source>
</evidence>
<dbReference type="AlphaFoldDB" id="A0A803PT41"/>
<dbReference type="EnsemblPlants" id="evm.model.06.1103">
    <property type="protein sequence ID" value="cds.evm.model.06.1103"/>
    <property type="gene ID" value="evm.TU.06.1103"/>
</dbReference>
<dbReference type="Gramene" id="evm.model.06.1103">
    <property type="protein sequence ID" value="cds.evm.model.06.1103"/>
    <property type="gene ID" value="evm.TU.06.1103"/>
</dbReference>
<reference evidence="1" key="2">
    <citation type="submission" date="2021-03" db="UniProtKB">
        <authorList>
            <consortium name="EnsemblPlants"/>
        </authorList>
    </citation>
    <scope>IDENTIFICATION</scope>
</reference>
<dbReference type="Proteomes" id="UP000596661">
    <property type="component" value="Chromosome 6"/>
</dbReference>
<name>A0A803PT41_CANSA</name>
<sequence>MGQGEKSTSEFLVLLTRCGPLEIVATFPSIGGGSRPGGFCFPGPKANMVTTARASGVGRLSESDTSSSLSRSIPREMGLYGCLYGCRWSVDNRSILCSRNKSCRGVEVPTLIGFSLVFPLTHSTKGLSSEASSSRSPNLTQRPLQVWEKQFSFYIKEAKAGLGWLLCILPSQVVLSSRRLLHDRIVSKGFN</sequence>
<proteinExistence type="predicted"/>
<reference evidence="1" key="1">
    <citation type="submission" date="2018-11" db="EMBL/GenBank/DDBJ databases">
        <authorList>
            <person name="Grassa J C."/>
        </authorList>
    </citation>
    <scope>NUCLEOTIDE SEQUENCE [LARGE SCALE GENOMIC DNA]</scope>
</reference>
<keyword evidence="2" id="KW-1185">Reference proteome</keyword>
<dbReference type="EMBL" id="UZAU01000589">
    <property type="status" value="NOT_ANNOTATED_CDS"/>
    <property type="molecule type" value="Genomic_DNA"/>
</dbReference>
<organism evidence="1 2">
    <name type="scientific">Cannabis sativa</name>
    <name type="common">Hemp</name>
    <name type="synonym">Marijuana</name>
    <dbReference type="NCBI Taxonomy" id="3483"/>
    <lineage>
        <taxon>Eukaryota</taxon>
        <taxon>Viridiplantae</taxon>
        <taxon>Streptophyta</taxon>
        <taxon>Embryophyta</taxon>
        <taxon>Tracheophyta</taxon>
        <taxon>Spermatophyta</taxon>
        <taxon>Magnoliopsida</taxon>
        <taxon>eudicotyledons</taxon>
        <taxon>Gunneridae</taxon>
        <taxon>Pentapetalae</taxon>
        <taxon>rosids</taxon>
        <taxon>fabids</taxon>
        <taxon>Rosales</taxon>
        <taxon>Cannabaceae</taxon>
        <taxon>Cannabis</taxon>
    </lineage>
</organism>
<accession>A0A803PT41</accession>